<dbReference type="Proteomes" id="UP000019116">
    <property type="component" value="Chromosome 7B"/>
</dbReference>
<dbReference type="InterPro" id="IPR044824">
    <property type="entry name" value="MAIN-like"/>
</dbReference>
<feature type="domain" description="Aminotransferase-like plant mobile" evidence="1">
    <location>
        <begin position="47"/>
        <end position="406"/>
    </location>
</feature>
<keyword evidence="3" id="KW-1185">Reference proteome</keyword>
<sequence>MLPPLRMRGHTKAVQMQYDEHYTPYFRRARMLGFVLQLKRQPPTLVHSALTALIDRWRPVTYSFHLTCGEMTVTLEDFGMITALPIEGHALTGRVERANWLERVIALIGDCPPMKGNRTFGVRLKWLLENWSVCPQDADQRTVEQYARAYLWYLLTEVIFPDCSGDCRLWMYLGFLEDWDAGYSWGSAGLAYLYRSLDDATQRTEDTSGVCGFVWALSIWMWERIPVGRPERVRSRAWTDYGEEGDSARYPTVAYAWDKVKVYTGKATTLYKLFSNELDNLSDFQVNWFPYRDREWGFELNSMCKEDRLAWRCIVPLICVYAVEWHLPQRVATQFGILQHTPPGKPTDTGGSDLHWKSRKNCQSITDWGHEHQEYVKMWDERRYHKDSERRVVHWDTYCERHLKWYDDGVKYHVRLRPQWTEHDIA</sequence>
<name>A0A3B6SMU0_WHEAT</name>
<dbReference type="Gramene" id="TraesWEE_scaffold_063468_01G000100.1">
    <property type="protein sequence ID" value="TraesWEE_scaffold_063468_01G000100.1"/>
    <property type="gene ID" value="TraesWEE_scaffold_063468_01G000100"/>
</dbReference>
<dbReference type="EnsemblPlants" id="TraesCS7B02G388100.1">
    <property type="protein sequence ID" value="TraesCS7B02G388100.1"/>
    <property type="gene ID" value="TraesCS7B02G388100"/>
</dbReference>
<dbReference type="Gramene" id="TraesROB_scaffold_061447_01G000100.1">
    <property type="protein sequence ID" value="TraesROB_scaffold_061447_01G000100.1"/>
    <property type="gene ID" value="TraesROB_scaffold_061447_01G000100"/>
</dbReference>
<evidence type="ECO:0000313" key="3">
    <source>
        <dbReference type="Proteomes" id="UP000019116"/>
    </source>
</evidence>
<dbReference type="InterPro" id="IPR019557">
    <property type="entry name" value="AminoTfrase-like_pln_mobile"/>
</dbReference>
<dbReference type="PANTHER" id="PTHR46033">
    <property type="entry name" value="PROTEIN MAIN-LIKE 2"/>
    <property type="match status" value="1"/>
</dbReference>
<dbReference type="Gramene" id="TraesCS7B02G388100.1">
    <property type="protein sequence ID" value="TraesCS7B02G388100.1"/>
    <property type="gene ID" value="TraesCS7B02G388100"/>
</dbReference>
<proteinExistence type="predicted"/>
<dbReference type="Pfam" id="PF10536">
    <property type="entry name" value="PMD"/>
    <property type="match status" value="1"/>
</dbReference>
<accession>A0A3B6SMU0</accession>
<dbReference type="PaxDb" id="4565-Traes_6BL_C429AD3BB1.2"/>
<dbReference type="Gramene" id="TraesCS7B03G1044400.1">
    <property type="protein sequence ID" value="TraesCS7B03G1044400.1.CDS"/>
    <property type="gene ID" value="TraesCS7B03G1044400"/>
</dbReference>
<evidence type="ECO:0000313" key="2">
    <source>
        <dbReference type="EnsemblPlants" id="TraesCS7B02G388100.1"/>
    </source>
</evidence>
<dbReference type="PANTHER" id="PTHR46033:SF8">
    <property type="entry name" value="PROTEIN MAINTENANCE OF MERISTEMS-LIKE"/>
    <property type="match status" value="1"/>
</dbReference>
<dbReference type="GO" id="GO:0010073">
    <property type="term" value="P:meristem maintenance"/>
    <property type="evidence" value="ECO:0007669"/>
    <property type="project" value="InterPro"/>
</dbReference>
<dbReference type="Gramene" id="TraesCLE_scaffold_067379_01G000100.1">
    <property type="protein sequence ID" value="TraesCLE_scaffold_067379_01G000100.1"/>
    <property type="gene ID" value="TraesCLE_scaffold_067379_01G000100"/>
</dbReference>
<dbReference type="AlphaFoldDB" id="A0A3B6SMU0"/>
<evidence type="ECO:0000259" key="1">
    <source>
        <dbReference type="Pfam" id="PF10536"/>
    </source>
</evidence>
<organism evidence="2">
    <name type="scientific">Triticum aestivum</name>
    <name type="common">Wheat</name>
    <dbReference type="NCBI Taxonomy" id="4565"/>
    <lineage>
        <taxon>Eukaryota</taxon>
        <taxon>Viridiplantae</taxon>
        <taxon>Streptophyta</taxon>
        <taxon>Embryophyta</taxon>
        <taxon>Tracheophyta</taxon>
        <taxon>Spermatophyta</taxon>
        <taxon>Magnoliopsida</taxon>
        <taxon>Liliopsida</taxon>
        <taxon>Poales</taxon>
        <taxon>Poaceae</taxon>
        <taxon>BOP clade</taxon>
        <taxon>Pooideae</taxon>
        <taxon>Triticodae</taxon>
        <taxon>Triticeae</taxon>
        <taxon>Triticinae</taxon>
        <taxon>Triticum</taxon>
    </lineage>
</organism>
<reference evidence="2" key="1">
    <citation type="submission" date="2018-08" db="EMBL/GenBank/DDBJ databases">
        <authorList>
            <person name="Rossello M."/>
        </authorList>
    </citation>
    <scope>NUCLEOTIDE SEQUENCE [LARGE SCALE GENOMIC DNA]</scope>
    <source>
        <strain evidence="2">cv. Chinese Spring</strain>
    </source>
</reference>
<dbReference type="Gramene" id="TraesCAD_scaffold_030533_01G000200.1">
    <property type="protein sequence ID" value="TraesCAD_scaffold_030533_01G000200.1"/>
    <property type="gene ID" value="TraesCAD_scaffold_030533_01G000200"/>
</dbReference>
<protein>
    <recommendedName>
        <fullName evidence="1">Aminotransferase-like plant mobile domain-containing protein</fullName>
    </recommendedName>
</protein>
<reference evidence="2" key="2">
    <citation type="submission" date="2018-10" db="UniProtKB">
        <authorList>
            <consortium name="EnsemblPlants"/>
        </authorList>
    </citation>
    <scope>IDENTIFICATION</scope>
</reference>
<dbReference type="OrthoDB" id="784956at2759"/>
<dbReference type="OMA" id="CILANMY"/>
<dbReference type="STRING" id="4565.A0A3B6SMU0"/>